<organism evidence="1 2">
    <name type="scientific">Porphyromonas gingivicanis</name>
    <dbReference type="NCBI Taxonomy" id="266762"/>
    <lineage>
        <taxon>Bacteria</taxon>
        <taxon>Pseudomonadati</taxon>
        <taxon>Bacteroidota</taxon>
        <taxon>Bacteroidia</taxon>
        <taxon>Bacteroidales</taxon>
        <taxon>Porphyromonadaceae</taxon>
        <taxon>Porphyromonas</taxon>
    </lineage>
</organism>
<dbReference type="Gene3D" id="2.60.40.1120">
    <property type="entry name" value="Carboxypeptidase-like, regulatory domain"/>
    <property type="match status" value="1"/>
</dbReference>
<dbReference type="EMBL" id="JQZW01000009">
    <property type="protein sequence ID" value="KGN97750.1"/>
    <property type="molecule type" value="Genomic_DNA"/>
</dbReference>
<dbReference type="Proteomes" id="UP000030134">
    <property type="component" value="Unassembled WGS sequence"/>
</dbReference>
<reference evidence="1 2" key="1">
    <citation type="submission" date="2014-08" db="EMBL/GenBank/DDBJ databases">
        <title>Porphyromonas gingivicanis strain:COT-022_OH1391 Genome sequencing.</title>
        <authorList>
            <person name="Wallis C."/>
            <person name="Deusch O."/>
            <person name="O'Flynn C."/>
            <person name="Davis I."/>
            <person name="Jospin G."/>
            <person name="Darling A.E."/>
            <person name="Coil D.A."/>
            <person name="Alexiev A."/>
            <person name="Horsfall A."/>
            <person name="Kirkwood N."/>
            <person name="Harris S."/>
            <person name="Eisen J.A."/>
        </authorList>
    </citation>
    <scope>NUCLEOTIDE SEQUENCE [LARGE SCALE GENOMIC DNA]</scope>
    <source>
        <strain evidence="2">COT-022 OH1391</strain>
    </source>
</reference>
<evidence type="ECO:0000313" key="2">
    <source>
        <dbReference type="Proteomes" id="UP000030134"/>
    </source>
</evidence>
<dbReference type="Pfam" id="PF18939">
    <property type="entry name" value="DUF5686"/>
    <property type="match status" value="1"/>
</dbReference>
<dbReference type="InterPro" id="IPR008969">
    <property type="entry name" value="CarboxyPept-like_regulatory"/>
</dbReference>
<evidence type="ECO:0000313" key="1">
    <source>
        <dbReference type="EMBL" id="KGN97750.1"/>
    </source>
</evidence>
<dbReference type="AlphaFoldDB" id="A0A0A2G5U7"/>
<dbReference type="RefSeq" id="WP_036884273.1">
    <property type="nucleotide sequence ID" value="NZ_JQZW01000009.1"/>
</dbReference>
<dbReference type="STRING" id="266762.HQ36_05655"/>
<evidence type="ECO:0008006" key="3">
    <source>
        <dbReference type="Google" id="ProtNLM"/>
    </source>
</evidence>
<accession>A0A0A2G5U7</accession>
<proteinExistence type="predicted"/>
<dbReference type="Pfam" id="PF13715">
    <property type="entry name" value="CarbopepD_reg_2"/>
    <property type="match status" value="1"/>
</dbReference>
<protein>
    <recommendedName>
        <fullName evidence="3">Collagen-binding protein</fullName>
    </recommendedName>
</protein>
<name>A0A0A2G5U7_9PORP</name>
<dbReference type="eggNOG" id="COG1470">
    <property type="taxonomic scope" value="Bacteria"/>
</dbReference>
<keyword evidence="2" id="KW-1185">Reference proteome</keyword>
<gene>
    <name evidence="1" type="ORF">HQ36_05655</name>
</gene>
<dbReference type="OrthoDB" id="983143at2"/>
<dbReference type="InterPro" id="IPR043741">
    <property type="entry name" value="DUF5686"/>
</dbReference>
<dbReference type="SUPFAM" id="SSF49464">
    <property type="entry name" value="Carboxypeptidase regulatory domain-like"/>
    <property type="match status" value="1"/>
</dbReference>
<comment type="caution">
    <text evidence="1">The sequence shown here is derived from an EMBL/GenBank/DDBJ whole genome shotgun (WGS) entry which is preliminary data.</text>
</comment>
<sequence>MFDTMYYTSSLRTRFSLLCAFFLLLLPITLGAQTLIEGKVLSTENREPIPYASLYVKEIQSGTVADSKGNFLLHLTPGRYNIILRSMGFQTLHTTLEVREQTQKQVYQLSPSVFQLEEVAVVAKRRREDPAYPIMRALMARTPLYEHLVQKSSMESYTKGTGGIYKVPKFLEKVTTQEGIPFKEYIGKTMVVESQADISFSAPNHYHRKIRAVRSSIPEELKADTASYMNLLTTNVYSIAIGLDGEGGIYNPIREKGLQVYRYRLLGTSTEGGEKVHRIAFVLRDTESIKGELFVVDGRYTLQRMKLKLDLKKAVQQEFSIELNEVAPMLYLPTTYAVNSKINLMGIDAFFNYYTSTRYREISLNPEIEQRLKAQSDQHFRTQKEVLRHTKKLRQNLDTLGYNVPDAFYIPHRGARVTAQLDSLSLQRDSAYWSSIIPTPLTPEEQKSYLQKDSLIQALEKKKSLLARVEKKMGKDDKSALWQMLMGHTYRLGEKTTLETQGLLMGLAHDITYADGYWVGQKATLRHRFSPAVQWSLTPTLSYATRRKKLFWDVSTALLYAPLRRGKLSLQVGHRSMDLATEHQIEEQSSYASVFLFGPGLSSSIRYDRSLVKLTNQLDLAPGLQLNLMGQMRHSAPVATNREWWLSKESSSATPPEGANQEEALLSTQLPAHTTYGFGVALRYNPLPYYRLDHNGRKYHMYEGQRAPIFTLAYRGAIPRQGSFDSDYHWLSLSLHQTLALDYRFLVDYRVEAATYLSDRRVHPEERHYLKGDNSTLSFGYYSPFLFQTPMPYTPLGRSFVRAHTVTYLPKGLISMLFPRQMLFHESFHLGGAYSFGASQKPYFEAGYSVWVGGILQIGGYYGGYNFSQKGAFALRLSISLPDFTGSKNN</sequence>